<evidence type="ECO:0000313" key="11">
    <source>
        <dbReference type="Proteomes" id="UP000030752"/>
    </source>
</evidence>
<dbReference type="InterPro" id="IPR032466">
    <property type="entry name" value="Metal_Hydrolase"/>
</dbReference>
<dbReference type="eggNOG" id="ENOG502S3X1">
    <property type="taxonomic scope" value="Eukaryota"/>
</dbReference>
<evidence type="ECO:0000256" key="3">
    <source>
        <dbReference type="ARBA" id="ARBA00022793"/>
    </source>
</evidence>
<evidence type="ECO:0000313" key="10">
    <source>
        <dbReference type="EMBL" id="ETN41348.1"/>
    </source>
</evidence>
<proteinExistence type="inferred from homology"/>
<dbReference type="OrthoDB" id="2832284at2759"/>
<dbReference type="InParanoid" id="W2RZX8"/>
<dbReference type="Proteomes" id="UP000030752">
    <property type="component" value="Unassembled WGS sequence"/>
</dbReference>
<dbReference type="GO" id="GO:0016787">
    <property type="term" value="F:hydrolase activity"/>
    <property type="evidence" value="ECO:0007669"/>
    <property type="project" value="InterPro"/>
</dbReference>
<gene>
    <name evidence="10" type="ORF">HMPREF1541_03283</name>
</gene>
<dbReference type="VEuPathDB" id="FungiDB:HMPREF1541_03283"/>
<organism evidence="10 11">
    <name type="scientific">Cyphellophora europaea (strain CBS 101466)</name>
    <name type="common">Phialophora europaea</name>
    <dbReference type="NCBI Taxonomy" id="1220924"/>
    <lineage>
        <taxon>Eukaryota</taxon>
        <taxon>Fungi</taxon>
        <taxon>Dikarya</taxon>
        <taxon>Ascomycota</taxon>
        <taxon>Pezizomycotina</taxon>
        <taxon>Eurotiomycetes</taxon>
        <taxon>Chaetothyriomycetidae</taxon>
        <taxon>Chaetothyriales</taxon>
        <taxon>Cyphellophoraceae</taxon>
        <taxon>Cyphellophora</taxon>
    </lineage>
</organism>
<dbReference type="EC" id="4.1.1.52" evidence="7"/>
<evidence type="ECO:0000256" key="2">
    <source>
        <dbReference type="ARBA" id="ARBA00022723"/>
    </source>
</evidence>
<dbReference type="EMBL" id="KB822719">
    <property type="protein sequence ID" value="ETN41348.1"/>
    <property type="molecule type" value="Genomic_DNA"/>
</dbReference>
<dbReference type="GO" id="GO:0046872">
    <property type="term" value="F:metal ion binding"/>
    <property type="evidence" value="ECO:0007669"/>
    <property type="project" value="UniProtKB-KW"/>
</dbReference>
<dbReference type="AlphaFoldDB" id="W2RZX8"/>
<evidence type="ECO:0000256" key="4">
    <source>
        <dbReference type="ARBA" id="ARBA00022833"/>
    </source>
</evidence>
<evidence type="ECO:0000256" key="1">
    <source>
        <dbReference type="ARBA" id="ARBA00005871"/>
    </source>
</evidence>
<dbReference type="GO" id="GO:0019748">
    <property type="term" value="P:secondary metabolic process"/>
    <property type="evidence" value="ECO:0007669"/>
    <property type="project" value="TreeGrafter"/>
</dbReference>
<keyword evidence="2" id="KW-0479">Metal-binding</keyword>
<dbReference type="GO" id="GO:0047596">
    <property type="term" value="F:6-methylsalicylate decarboxylase activity"/>
    <property type="evidence" value="ECO:0007669"/>
    <property type="project" value="UniProtKB-EC"/>
</dbReference>
<evidence type="ECO:0000256" key="7">
    <source>
        <dbReference type="ARBA" id="ARBA00038889"/>
    </source>
</evidence>
<sequence length="359" mass="39413">MTLLNHASASGQGHGNGLFTPKIDTHSHVYPDFYQQAVIDAGWTPGPDGNAAPPNWTLESHLAFMDTNNIERSIVSCSSPGTFLEPNNTEAGVALTRRFNDFIADLKRQHPDRIGFFASLPLPSIQDALDEIDRAIVLGADGFVLLSNYHGLYHGDPKMKVIYDKLNSHGAVIFIHPTNPCPRDAPMDKSGTARLDSLAPLMNVFQAPTLEFIFDTTRTVADMITSGTVAANENLRWIIPHCGAAIPAVLDRFVRIGRILGPKAGSDRDAVPYNTTSAVALMQRQFWFDLAGFSMHSQIWTMARLFGADKFLYGSDAPFTAFPAAIALSKEMNITLPQLFNEQEIGMIFQHNARALLSK</sequence>
<comment type="catalytic activity">
    <reaction evidence="6">
        <text>6-methylsalicylate + H(+) = 3-methylphenol + CO2</text>
        <dbReference type="Rhea" id="RHEA:23112"/>
        <dbReference type="ChEBI" id="CHEBI:15378"/>
        <dbReference type="ChEBI" id="CHEBI:16526"/>
        <dbReference type="ChEBI" id="CHEBI:17231"/>
        <dbReference type="ChEBI" id="CHEBI:36658"/>
        <dbReference type="EC" id="4.1.1.52"/>
    </reaction>
    <physiologicalReaction direction="left-to-right" evidence="6">
        <dbReference type="Rhea" id="RHEA:23113"/>
    </physiologicalReaction>
</comment>
<dbReference type="PANTHER" id="PTHR21240">
    <property type="entry name" value="2-AMINO-3-CARBOXYLMUCONATE-6-SEMIALDEHYDE DECARBOXYLASE"/>
    <property type="match status" value="1"/>
</dbReference>
<dbReference type="Pfam" id="PF04909">
    <property type="entry name" value="Amidohydro_2"/>
    <property type="match status" value="1"/>
</dbReference>
<dbReference type="Gene3D" id="3.20.20.140">
    <property type="entry name" value="Metal-dependent hydrolases"/>
    <property type="match status" value="1"/>
</dbReference>
<keyword evidence="3 8" id="KW-0210">Decarboxylase</keyword>
<dbReference type="PANTHER" id="PTHR21240:SF29">
    <property type="entry name" value="AMIDOHYDROLASE-RELATED DOMAIN-CONTAINING PROTEIN"/>
    <property type="match status" value="1"/>
</dbReference>
<dbReference type="InterPro" id="IPR006680">
    <property type="entry name" value="Amidohydro-rel"/>
</dbReference>
<dbReference type="STRING" id="1220924.W2RZX8"/>
<evidence type="ECO:0000259" key="9">
    <source>
        <dbReference type="Pfam" id="PF04909"/>
    </source>
</evidence>
<dbReference type="SUPFAM" id="SSF51556">
    <property type="entry name" value="Metallo-dependent hydrolases"/>
    <property type="match status" value="1"/>
</dbReference>
<comment type="similarity">
    <text evidence="1">Belongs to the metallo-dependent hydrolases superfamily. ACMSD family.</text>
</comment>
<evidence type="ECO:0000256" key="8">
    <source>
        <dbReference type="RuleBase" id="RU366045"/>
    </source>
</evidence>
<keyword evidence="5 8" id="KW-0456">Lyase</keyword>
<dbReference type="GeneID" id="19970622"/>
<dbReference type="RefSeq" id="XP_008715857.1">
    <property type="nucleotide sequence ID" value="XM_008717635.1"/>
</dbReference>
<protein>
    <recommendedName>
        <fullName evidence="7">6-methylsalicylate decarboxylase</fullName>
        <ecNumber evidence="7">4.1.1.52</ecNumber>
    </recommendedName>
</protein>
<feature type="domain" description="Amidohydrolase-related" evidence="9">
    <location>
        <begin position="23"/>
        <end position="357"/>
    </location>
</feature>
<dbReference type="GO" id="GO:0005829">
    <property type="term" value="C:cytosol"/>
    <property type="evidence" value="ECO:0007669"/>
    <property type="project" value="TreeGrafter"/>
</dbReference>
<dbReference type="InterPro" id="IPR032465">
    <property type="entry name" value="ACMSD"/>
</dbReference>
<evidence type="ECO:0000256" key="5">
    <source>
        <dbReference type="ARBA" id="ARBA00023239"/>
    </source>
</evidence>
<reference evidence="10 11" key="1">
    <citation type="submission" date="2013-03" db="EMBL/GenBank/DDBJ databases">
        <title>The Genome Sequence of Phialophora europaea CBS 101466.</title>
        <authorList>
            <consortium name="The Broad Institute Genomics Platform"/>
            <person name="Cuomo C."/>
            <person name="de Hoog S."/>
            <person name="Gorbushina A."/>
            <person name="Walker B."/>
            <person name="Young S.K."/>
            <person name="Zeng Q."/>
            <person name="Gargeya S."/>
            <person name="Fitzgerald M."/>
            <person name="Haas B."/>
            <person name="Abouelleil A."/>
            <person name="Allen A.W."/>
            <person name="Alvarado L."/>
            <person name="Arachchi H.M."/>
            <person name="Berlin A.M."/>
            <person name="Chapman S.B."/>
            <person name="Gainer-Dewar J."/>
            <person name="Goldberg J."/>
            <person name="Griggs A."/>
            <person name="Gujja S."/>
            <person name="Hansen M."/>
            <person name="Howarth C."/>
            <person name="Imamovic A."/>
            <person name="Ireland A."/>
            <person name="Larimer J."/>
            <person name="McCowan C."/>
            <person name="Murphy C."/>
            <person name="Pearson M."/>
            <person name="Poon T.W."/>
            <person name="Priest M."/>
            <person name="Roberts A."/>
            <person name="Saif S."/>
            <person name="Shea T."/>
            <person name="Sisk P."/>
            <person name="Sykes S."/>
            <person name="Wortman J."/>
            <person name="Nusbaum C."/>
            <person name="Birren B."/>
        </authorList>
    </citation>
    <scope>NUCLEOTIDE SEQUENCE [LARGE SCALE GENOMIC DNA]</scope>
    <source>
        <strain evidence="10 11">CBS 101466</strain>
    </source>
</reference>
<keyword evidence="11" id="KW-1185">Reference proteome</keyword>
<keyword evidence="4" id="KW-0862">Zinc</keyword>
<evidence type="ECO:0000256" key="6">
    <source>
        <dbReference type="ARBA" id="ARBA00036832"/>
    </source>
</evidence>
<accession>W2RZX8</accession>
<name>W2RZX8_CYPE1</name>
<dbReference type="HOGENOM" id="CLU_039329_2_0_1"/>